<feature type="binding site" evidence="5">
    <location>
        <position position="49"/>
    </location>
    <ligand>
        <name>Mg(2+)</name>
        <dbReference type="ChEBI" id="CHEBI:18420"/>
    </ligand>
</feature>
<keyword evidence="8" id="KW-1185">Reference proteome</keyword>
<evidence type="ECO:0000256" key="3">
    <source>
        <dbReference type="ARBA" id="ARBA00023134"/>
    </source>
</evidence>
<keyword evidence="3 4" id="KW-0342">GTP-binding</keyword>
<feature type="binding site" evidence="4">
    <location>
        <position position="71"/>
    </location>
    <ligand>
        <name>GTP</name>
        <dbReference type="ChEBI" id="CHEBI:37565"/>
    </ligand>
</feature>
<accession>X6MFM8</accession>
<dbReference type="PANTHER" id="PTHR45732">
    <property type="entry name" value="ADP-RIBOSYLATION FACTOR-LIKE PROTEIN 8"/>
    <property type="match status" value="1"/>
</dbReference>
<dbReference type="Proteomes" id="UP000023152">
    <property type="component" value="Unassembled WGS sequence"/>
</dbReference>
<keyword evidence="5" id="KW-0479">Metal-binding</keyword>
<dbReference type="NCBIfam" id="TIGR00231">
    <property type="entry name" value="small_GTP"/>
    <property type="match status" value="1"/>
</dbReference>
<comment type="caution">
    <text evidence="7">The sequence shown here is derived from an EMBL/GenBank/DDBJ whole genome shotgun (WGS) entry which is preliminary data.</text>
</comment>
<dbReference type="AlphaFoldDB" id="X6MFM8"/>
<keyword evidence="5" id="KW-0460">Magnesium</keyword>
<sequence length="179" mass="20217">MGGFFSSLFKKFFTKNLDVCLVGLENSGKTTFCNAIHLGPDTKAQHPPTIGLNITTMQKGGVQFKMWDMGGQKEFRKEWPRYTKDADIIAFVVDIADPFRMPIARKELHCLLEDKQLKGTPILILANKIDLNPDIREADLVKDLNLDYVTDNSWIVLPISSKYGNNVDQAIEVLSKYAH</sequence>
<organism evidence="7 8">
    <name type="scientific">Reticulomyxa filosa</name>
    <dbReference type="NCBI Taxonomy" id="46433"/>
    <lineage>
        <taxon>Eukaryota</taxon>
        <taxon>Sar</taxon>
        <taxon>Rhizaria</taxon>
        <taxon>Retaria</taxon>
        <taxon>Foraminifera</taxon>
        <taxon>Monothalamids</taxon>
        <taxon>Reticulomyxidae</taxon>
        <taxon>Reticulomyxa</taxon>
    </lineage>
</organism>
<dbReference type="PRINTS" id="PR00328">
    <property type="entry name" value="SAR1GTPBP"/>
</dbReference>
<dbReference type="InterPro" id="IPR005225">
    <property type="entry name" value="Small_GTP-bd"/>
</dbReference>
<dbReference type="FunFam" id="3.40.50.300:FF:001166">
    <property type="entry name" value="ADP-ribosylation factor D"/>
    <property type="match status" value="1"/>
</dbReference>
<evidence type="ECO:0000256" key="6">
    <source>
        <dbReference type="RuleBase" id="RU003925"/>
    </source>
</evidence>
<name>X6MFM8_RETFI</name>
<dbReference type="Gene3D" id="3.40.50.300">
    <property type="entry name" value="P-loop containing nucleotide triphosphate hydrolases"/>
    <property type="match status" value="1"/>
</dbReference>
<reference evidence="7 8" key="1">
    <citation type="journal article" date="2013" name="Curr. Biol.">
        <title>The Genome of the Foraminiferan Reticulomyxa filosa.</title>
        <authorList>
            <person name="Glockner G."/>
            <person name="Hulsmann N."/>
            <person name="Schleicher M."/>
            <person name="Noegel A.A."/>
            <person name="Eichinger L."/>
            <person name="Gallinger C."/>
            <person name="Pawlowski J."/>
            <person name="Sierra R."/>
            <person name="Euteneuer U."/>
            <person name="Pillet L."/>
            <person name="Moustafa A."/>
            <person name="Platzer M."/>
            <person name="Groth M."/>
            <person name="Szafranski K."/>
            <person name="Schliwa M."/>
        </authorList>
    </citation>
    <scope>NUCLEOTIDE SEQUENCE [LARGE SCALE GENOMIC DNA]</scope>
</reference>
<evidence type="ECO:0000313" key="8">
    <source>
        <dbReference type="Proteomes" id="UP000023152"/>
    </source>
</evidence>
<dbReference type="OrthoDB" id="2011769at2759"/>
<feature type="binding site" evidence="4">
    <location>
        <begin position="127"/>
        <end position="130"/>
    </location>
    <ligand>
        <name>GTP</name>
        <dbReference type="ChEBI" id="CHEBI:37565"/>
    </ligand>
</feature>
<gene>
    <name evidence="7" type="ORF">RFI_24924</name>
</gene>
<feature type="binding site" evidence="5">
    <location>
        <position position="30"/>
    </location>
    <ligand>
        <name>Mg(2+)</name>
        <dbReference type="ChEBI" id="CHEBI:18420"/>
    </ligand>
</feature>
<evidence type="ECO:0000256" key="2">
    <source>
        <dbReference type="ARBA" id="ARBA00022741"/>
    </source>
</evidence>
<dbReference type="SMART" id="SM00178">
    <property type="entry name" value="SAR"/>
    <property type="match status" value="1"/>
</dbReference>
<proteinExistence type="inferred from homology"/>
<dbReference type="PANTHER" id="PTHR45732:SF2">
    <property type="entry name" value="ADP-RIBOSYLATION FACTOR LIKE PROTEIN"/>
    <property type="match status" value="1"/>
</dbReference>
<evidence type="ECO:0000256" key="1">
    <source>
        <dbReference type="ARBA" id="ARBA00010290"/>
    </source>
</evidence>
<dbReference type="SUPFAM" id="SSF52540">
    <property type="entry name" value="P-loop containing nucleoside triphosphate hydrolases"/>
    <property type="match status" value="1"/>
</dbReference>
<evidence type="ECO:0000256" key="5">
    <source>
        <dbReference type="PIRSR" id="PIRSR606689-2"/>
    </source>
</evidence>
<dbReference type="GO" id="GO:0005525">
    <property type="term" value="F:GTP binding"/>
    <property type="evidence" value="ECO:0007669"/>
    <property type="project" value="UniProtKB-KW"/>
</dbReference>
<dbReference type="GO" id="GO:0003924">
    <property type="term" value="F:GTPase activity"/>
    <property type="evidence" value="ECO:0007669"/>
    <property type="project" value="InterPro"/>
</dbReference>
<dbReference type="PROSITE" id="PS51417">
    <property type="entry name" value="ARF"/>
    <property type="match status" value="1"/>
</dbReference>
<keyword evidence="2 4" id="KW-0547">Nucleotide-binding</keyword>
<dbReference type="OMA" id="RFRSEWG"/>
<dbReference type="Pfam" id="PF00025">
    <property type="entry name" value="Arf"/>
    <property type="match status" value="1"/>
</dbReference>
<dbReference type="EMBL" id="ASPP01021387">
    <property type="protein sequence ID" value="ETO12451.1"/>
    <property type="molecule type" value="Genomic_DNA"/>
</dbReference>
<dbReference type="InterPro" id="IPR027417">
    <property type="entry name" value="P-loop_NTPase"/>
</dbReference>
<dbReference type="GO" id="GO:0046872">
    <property type="term" value="F:metal ion binding"/>
    <property type="evidence" value="ECO:0007669"/>
    <property type="project" value="UniProtKB-KW"/>
</dbReference>
<protein>
    <submittedName>
        <fullName evidence="7">ADP-ribosylation factor like protein</fullName>
    </submittedName>
</protein>
<feature type="binding site" evidence="4">
    <location>
        <begin position="23"/>
        <end position="30"/>
    </location>
    <ligand>
        <name>GTP</name>
        <dbReference type="ChEBI" id="CHEBI:37565"/>
    </ligand>
</feature>
<evidence type="ECO:0000256" key="4">
    <source>
        <dbReference type="PIRSR" id="PIRSR606689-1"/>
    </source>
</evidence>
<comment type="similarity">
    <text evidence="1 6">Belongs to the small GTPase superfamily. Arf family.</text>
</comment>
<dbReference type="InterPro" id="IPR006689">
    <property type="entry name" value="Small_GTPase_ARF/SAR"/>
</dbReference>
<evidence type="ECO:0000313" key="7">
    <source>
        <dbReference type="EMBL" id="ETO12451.1"/>
    </source>
</evidence>
<dbReference type="SMART" id="SM00177">
    <property type="entry name" value="ARF"/>
    <property type="match status" value="1"/>
</dbReference>